<dbReference type="EMBL" id="CAJNOG010000015">
    <property type="protein sequence ID" value="CAF0758949.1"/>
    <property type="molecule type" value="Genomic_DNA"/>
</dbReference>
<evidence type="ECO:0008006" key="9">
    <source>
        <dbReference type="Google" id="ProtNLM"/>
    </source>
</evidence>
<evidence type="ECO:0000256" key="5">
    <source>
        <dbReference type="ARBA" id="ARBA00023136"/>
    </source>
</evidence>
<comment type="caution">
    <text evidence="7">The sequence shown here is derived from an EMBL/GenBank/DDBJ whole genome shotgun (WGS) entry which is preliminary data.</text>
</comment>
<comment type="similarity">
    <text evidence="2">Belongs to the CD225/Dispanin family.</text>
</comment>
<keyword evidence="5 6" id="KW-0472">Membrane</keyword>
<protein>
    <recommendedName>
        <fullName evidence="9">Heterokaryon incompatibility domain-containing protein</fullName>
    </recommendedName>
</protein>
<dbReference type="Pfam" id="PF04505">
    <property type="entry name" value="CD225"/>
    <property type="match status" value="1"/>
</dbReference>
<evidence type="ECO:0000256" key="6">
    <source>
        <dbReference type="SAM" id="Phobius"/>
    </source>
</evidence>
<proteinExistence type="inferred from homology"/>
<accession>A0A813PVJ1</accession>
<evidence type="ECO:0000256" key="2">
    <source>
        <dbReference type="ARBA" id="ARBA00006843"/>
    </source>
</evidence>
<dbReference type="InterPro" id="IPR007593">
    <property type="entry name" value="CD225/Dispanin_fam"/>
</dbReference>
<evidence type="ECO:0000256" key="1">
    <source>
        <dbReference type="ARBA" id="ARBA00004370"/>
    </source>
</evidence>
<keyword evidence="4 6" id="KW-1133">Transmembrane helix</keyword>
<dbReference type="PANTHER" id="PTHR14948">
    <property type="entry name" value="NG5"/>
    <property type="match status" value="1"/>
</dbReference>
<evidence type="ECO:0000313" key="7">
    <source>
        <dbReference type="EMBL" id="CAF0758949.1"/>
    </source>
</evidence>
<evidence type="ECO:0000313" key="8">
    <source>
        <dbReference type="Proteomes" id="UP000663845"/>
    </source>
</evidence>
<dbReference type="PANTHER" id="PTHR14948:SF46">
    <property type="entry name" value="DISPANIN SUBFAMILY A MEMBER 2B-LIKE-RELATED"/>
    <property type="match status" value="1"/>
</dbReference>
<dbReference type="Proteomes" id="UP000663845">
    <property type="component" value="Unassembled WGS sequence"/>
</dbReference>
<comment type="subcellular location">
    <subcellularLocation>
        <location evidence="1">Membrane</location>
    </subcellularLocation>
</comment>
<feature type="transmembrane region" description="Helical" evidence="6">
    <location>
        <begin position="77"/>
        <end position="99"/>
    </location>
</feature>
<evidence type="ECO:0000256" key="4">
    <source>
        <dbReference type="ARBA" id="ARBA00022989"/>
    </source>
</evidence>
<sequence length="249" mass="28787">MATSDLTIDDLSKDGNSAKVIYSKPPDYTVQPTKPMNYSNTHTQLHQPQSTYNIDSMSPSIYLNQNIFQYTEKINNYTVWSIINIFCCCLCLGCIALHYSSKTKDLKRAGLVLDALQASKNTRDINKFATIMVSYVWRTSEINSKSVYFLERISPFTVEGLISAVHVCHELGHDYLLIDASCITQQSVSSEEKEREISNMGKYYQDVRECIIFPDEKLLRCFYRSWTLQEYLLYKTKEHLFLIQTIKCL</sequence>
<organism evidence="7 8">
    <name type="scientific">Adineta steineri</name>
    <dbReference type="NCBI Taxonomy" id="433720"/>
    <lineage>
        <taxon>Eukaryota</taxon>
        <taxon>Metazoa</taxon>
        <taxon>Spiralia</taxon>
        <taxon>Gnathifera</taxon>
        <taxon>Rotifera</taxon>
        <taxon>Eurotatoria</taxon>
        <taxon>Bdelloidea</taxon>
        <taxon>Adinetida</taxon>
        <taxon>Adinetidae</taxon>
        <taxon>Adineta</taxon>
    </lineage>
</organism>
<reference evidence="7" key="1">
    <citation type="submission" date="2021-02" db="EMBL/GenBank/DDBJ databases">
        <authorList>
            <person name="Nowell W R."/>
        </authorList>
    </citation>
    <scope>NUCLEOTIDE SEQUENCE</scope>
</reference>
<name>A0A813PVJ1_9BILA</name>
<dbReference type="AlphaFoldDB" id="A0A813PVJ1"/>
<evidence type="ECO:0000256" key="3">
    <source>
        <dbReference type="ARBA" id="ARBA00022692"/>
    </source>
</evidence>
<keyword evidence="3 6" id="KW-0812">Transmembrane</keyword>
<dbReference type="GO" id="GO:0016020">
    <property type="term" value="C:membrane"/>
    <property type="evidence" value="ECO:0007669"/>
    <property type="project" value="UniProtKB-SubCell"/>
</dbReference>
<dbReference type="InterPro" id="IPR051423">
    <property type="entry name" value="CD225/Dispanin"/>
</dbReference>
<gene>
    <name evidence="7" type="ORF">JYZ213_LOCUS2943</name>
</gene>